<keyword evidence="8" id="KW-1185">Reference proteome</keyword>
<feature type="non-terminal residue" evidence="4">
    <location>
        <position position="57"/>
    </location>
</feature>
<dbReference type="Proteomes" id="UP000676336">
    <property type="component" value="Unassembled WGS sequence"/>
</dbReference>
<dbReference type="EMBL" id="CAJOBI010091105">
    <property type="protein sequence ID" value="CAF4542717.1"/>
    <property type="molecule type" value="Genomic_DNA"/>
</dbReference>
<reference evidence="4" key="1">
    <citation type="submission" date="2021-02" db="EMBL/GenBank/DDBJ databases">
        <authorList>
            <person name="Nowell W R."/>
        </authorList>
    </citation>
    <scope>NUCLEOTIDE SEQUENCE</scope>
</reference>
<accession>A0A821IUG1</accession>
<proteinExistence type="predicted"/>
<dbReference type="Proteomes" id="UP000681720">
    <property type="component" value="Unassembled WGS sequence"/>
</dbReference>
<sequence>MTTSDDEDPHVQIAKLRSANKQAAEYGLALLNEKSQLELQHEELQNQHELLKSELEQ</sequence>
<feature type="coiled-coil region" evidence="1">
    <location>
        <begin position="27"/>
        <end position="54"/>
    </location>
</feature>
<dbReference type="EMBL" id="CAJOBH010082922">
    <property type="protein sequence ID" value="CAF4525737.1"/>
    <property type="molecule type" value="Genomic_DNA"/>
</dbReference>
<dbReference type="Proteomes" id="UP000663866">
    <property type="component" value="Unassembled WGS sequence"/>
</dbReference>
<protein>
    <submittedName>
        <fullName evidence="4">Uncharacterized protein</fullName>
    </submittedName>
</protein>
<evidence type="ECO:0000313" key="4">
    <source>
        <dbReference type="EMBL" id="CAF4706479.1"/>
    </source>
</evidence>
<dbReference type="EMBL" id="CAJOBG010111429">
    <property type="protein sequence ID" value="CAF4741916.1"/>
    <property type="molecule type" value="Genomic_DNA"/>
</dbReference>
<gene>
    <name evidence="2" type="ORF">BYL167_LOCUS37096</name>
    <name evidence="7" type="ORF">GIL414_LOCUS53374</name>
    <name evidence="4" type="ORF">OVN521_LOCUS48583</name>
    <name evidence="5" type="ORF">OVN521_LOCUS49842</name>
    <name evidence="3" type="ORF">SMN809_LOCUS36690</name>
    <name evidence="6" type="ORF">SMN809_LOCUS47844</name>
</gene>
<evidence type="ECO:0000313" key="5">
    <source>
        <dbReference type="EMBL" id="CAF4741916.1"/>
    </source>
</evidence>
<organism evidence="4 8">
    <name type="scientific">Rotaria magnacalcarata</name>
    <dbReference type="NCBI Taxonomy" id="392030"/>
    <lineage>
        <taxon>Eukaryota</taxon>
        <taxon>Metazoa</taxon>
        <taxon>Spiralia</taxon>
        <taxon>Gnathifera</taxon>
        <taxon>Rotifera</taxon>
        <taxon>Eurotatoria</taxon>
        <taxon>Bdelloidea</taxon>
        <taxon>Philodinida</taxon>
        <taxon>Philodinidae</taxon>
        <taxon>Rotaria</taxon>
    </lineage>
</organism>
<keyword evidence="1" id="KW-0175">Coiled coil</keyword>
<evidence type="ECO:0000256" key="1">
    <source>
        <dbReference type="SAM" id="Coils"/>
    </source>
</evidence>
<dbReference type="AlphaFoldDB" id="A0A821IUG1"/>
<evidence type="ECO:0000313" key="2">
    <source>
        <dbReference type="EMBL" id="CAF4525737.1"/>
    </source>
</evidence>
<comment type="caution">
    <text evidence="4">The sequence shown here is derived from an EMBL/GenBank/DDBJ whole genome shotgun (WGS) entry which is preliminary data.</text>
</comment>
<evidence type="ECO:0000313" key="7">
    <source>
        <dbReference type="EMBL" id="CAF4932380.1"/>
    </source>
</evidence>
<dbReference type="EMBL" id="CAJOBJ010184974">
    <property type="protein sequence ID" value="CAF4932380.1"/>
    <property type="molecule type" value="Genomic_DNA"/>
</dbReference>
<evidence type="ECO:0000313" key="6">
    <source>
        <dbReference type="EMBL" id="CAF4816721.1"/>
    </source>
</evidence>
<evidence type="ECO:0000313" key="8">
    <source>
        <dbReference type="Proteomes" id="UP000663866"/>
    </source>
</evidence>
<dbReference type="EMBL" id="CAJOBG010101830">
    <property type="protein sequence ID" value="CAF4706479.1"/>
    <property type="molecule type" value="Genomic_DNA"/>
</dbReference>
<dbReference type="EMBL" id="CAJOBI010152491">
    <property type="protein sequence ID" value="CAF4816721.1"/>
    <property type="molecule type" value="Genomic_DNA"/>
</dbReference>
<dbReference type="Proteomes" id="UP000681967">
    <property type="component" value="Unassembled WGS sequence"/>
</dbReference>
<evidence type="ECO:0000313" key="3">
    <source>
        <dbReference type="EMBL" id="CAF4542717.1"/>
    </source>
</evidence>
<name>A0A821IUG1_9BILA</name>